<name>A0A077R554_9BASI</name>
<sequence length="142" mass="15714">MHSLWLQHHQSILDLHVAETIFALARGGNTSSRSISSWFNRIGGKGKGGEKVGEASIEWVDQADTRAKVVIKALDGTVPKSGGSGKKVNKRVNEQEQFDELVELAKRWTEEKEIALVAGRVLRDAKRVRATAERSRTILQAL</sequence>
<protein>
    <submittedName>
        <fullName evidence="1">Uncharacterized protein</fullName>
    </submittedName>
</protein>
<reference evidence="1" key="1">
    <citation type="journal article" date="2014" name="Genome Biol. Evol.">
        <title>Gene Loss Rather Than Gene Gain Is Associated with a Host Jump from Monocots to Dicots in the Smut Fungus Melanopsichium pennsylvanicum.</title>
        <authorList>
            <person name="Sharma R."/>
            <person name="Mishra B."/>
            <person name="Runge F."/>
            <person name="Thines M."/>
        </authorList>
    </citation>
    <scope>NUCLEOTIDE SEQUENCE</scope>
    <source>
        <strain evidence="1">4</strain>
    </source>
</reference>
<dbReference type="EMBL" id="HG529599">
    <property type="protein sequence ID" value="CDI54002.1"/>
    <property type="molecule type" value="Genomic_DNA"/>
</dbReference>
<proteinExistence type="predicted"/>
<accession>A0A077R554</accession>
<organism evidence="1">
    <name type="scientific">Melanopsichium pennsylvanicum 4</name>
    <dbReference type="NCBI Taxonomy" id="1398559"/>
    <lineage>
        <taxon>Eukaryota</taxon>
        <taxon>Fungi</taxon>
        <taxon>Dikarya</taxon>
        <taxon>Basidiomycota</taxon>
        <taxon>Ustilaginomycotina</taxon>
        <taxon>Ustilaginomycetes</taxon>
        <taxon>Ustilaginales</taxon>
        <taxon>Ustilaginaceae</taxon>
        <taxon>Melanopsichium</taxon>
    </lineage>
</organism>
<dbReference type="AlphaFoldDB" id="A0A077R554"/>
<evidence type="ECO:0000313" key="1">
    <source>
        <dbReference type="EMBL" id="CDI54002.1"/>
    </source>
</evidence>